<dbReference type="RefSeq" id="XP_031006966.1">
    <property type="nucleotide sequence ID" value="XM_031148338.1"/>
</dbReference>
<evidence type="ECO:0008006" key="4">
    <source>
        <dbReference type="Google" id="ProtNLM"/>
    </source>
</evidence>
<feature type="compositionally biased region" description="Low complexity" evidence="1">
    <location>
        <begin position="128"/>
        <end position="137"/>
    </location>
</feature>
<feature type="compositionally biased region" description="Polar residues" evidence="1">
    <location>
        <begin position="194"/>
        <end position="207"/>
    </location>
</feature>
<dbReference type="OrthoDB" id="5329403at2759"/>
<sequence>MAPTTSNAAKALQQNRQRPAAGPRQIVPAIPLSFVQKRQKSQSAKPKEEIAVPPPPPPPVVDEPSPSPTIQPEMAVVNGSTRDQSEILEEGTNDSASVSATEEAATESTVAQTEASVHESLDEPQEASKSSETTSSELRSPYHMPAPFVPAKSDLVSTMSSERVQFPPQANFNGQSPMHHAHPIAGSVMFGGYSDSNTSSPAPQSAGNVPPYPYPNQQQPRVAGRHGAHQSNGGHSHHLSNGFSPMNPPPGYYTHPEGNMNPAADSYARRQMVSFAAPDGYSPSSTPSGMEGQRFNNHEFPSTPHSFHGSQSSAPSEQDNGPAFYGQYPTAVISNGSNGHIDDVRLYHSSRSKHQGSYQNNPNHFPSHLPAQPPMPIDNLDGLVNYVQSQFNISEFADYTVELRYADDRVRPDYVPGHGLMFARSPTLKTLMTALARENHGGRTLLIESDDRFVRSDAFWMALHRLYGGPLLDFDTLGSINTNTQLPIPVPGTPVDRFDLALGYAAAGSILQIPPVITRGVEIACNFVQWVTIEKALDFALDGGLDAQWILESSYQQPETPSTYGPAANMLIRYVLEFIITGFPPNFELNDTVDENSRNRRLPAIPEGRPNAQNARLSRIKFGDHPTGESTMYTNANSVITTLSKVLLGLPFHLLKYVLESPRLGNVDLWAIATLRQKVMDSVIQERENRRVKVYNSSQVSNADRQKDYAVWQAVGWQEYVEVQGGKDGIPILARKWVDYVLPAHQD</sequence>
<feature type="compositionally biased region" description="Polar residues" evidence="1">
    <location>
        <begin position="229"/>
        <end position="244"/>
    </location>
</feature>
<organism evidence="2 3">
    <name type="scientific">Lachnellula hyalina</name>
    <dbReference type="NCBI Taxonomy" id="1316788"/>
    <lineage>
        <taxon>Eukaryota</taxon>
        <taxon>Fungi</taxon>
        <taxon>Dikarya</taxon>
        <taxon>Ascomycota</taxon>
        <taxon>Pezizomycotina</taxon>
        <taxon>Leotiomycetes</taxon>
        <taxon>Helotiales</taxon>
        <taxon>Lachnaceae</taxon>
        <taxon>Lachnellula</taxon>
    </lineage>
</organism>
<protein>
    <recommendedName>
        <fullName evidence="4">BTB domain-containing protein</fullName>
    </recommendedName>
</protein>
<dbReference type="GeneID" id="41983564"/>
<dbReference type="EMBL" id="QGMH01000035">
    <property type="protein sequence ID" value="TVY28178.1"/>
    <property type="molecule type" value="Genomic_DNA"/>
</dbReference>
<reference evidence="2 3" key="1">
    <citation type="submission" date="2018-05" db="EMBL/GenBank/DDBJ databases">
        <title>Genome sequencing and assembly of the regulated plant pathogen Lachnellula willkommii and related sister species for the development of diagnostic species identification markers.</title>
        <authorList>
            <person name="Giroux E."/>
            <person name="Bilodeau G."/>
        </authorList>
    </citation>
    <scope>NUCLEOTIDE SEQUENCE [LARGE SCALE GENOMIC DNA]</scope>
    <source>
        <strain evidence="2 3">CBS 185.66</strain>
    </source>
</reference>
<evidence type="ECO:0000313" key="3">
    <source>
        <dbReference type="Proteomes" id="UP000431533"/>
    </source>
</evidence>
<feature type="region of interest" description="Disordered" evidence="1">
    <location>
        <begin position="1"/>
        <end position="263"/>
    </location>
</feature>
<feature type="compositionally biased region" description="Pro residues" evidence="1">
    <location>
        <begin position="52"/>
        <end position="69"/>
    </location>
</feature>
<comment type="caution">
    <text evidence="2">The sequence shown here is derived from an EMBL/GenBank/DDBJ whole genome shotgun (WGS) entry which is preliminary data.</text>
</comment>
<dbReference type="Proteomes" id="UP000431533">
    <property type="component" value="Unassembled WGS sequence"/>
</dbReference>
<feature type="region of interest" description="Disordered" evidence="1">
    <location>
        <begin position="277"/>
        <end position="331"/>
    </location>
</feature>
<name>A0A8H8R4G8_9HELO</name>
<accession>A0A8H8R4G8</accession>
<dbReference type="AlphaFoldDB" id="A0A8H8R4G8"/>
<feature type="compositionally biased region" description="Polar residues" evidence="1">
    <location>
        <begin position="299"/>
        <end position="319"/>
    </location>
</feature>
<evidence type="ECO:0000313" key="2">
    <source>
        <dbReference type="EMBL" id="TVY28178.1"/>
    </source>
</evidence>
<evidence type="ECO:0000256" key="1">
    <source>
        <dbReference type="SAM" id="MobiDB-lite"/>
    </source>
</evidence>
<proteinExistence type="predicted"/>
<gene>
    <name evidence="2" type="ORF">LHYA1_G003366</name>
</gene>
<feature type="compositionally biased region" description="Polar residues" evidence="1">
    <location>
        <begin position="155"/>
        <end position="176"/>
    </location>
</feature>
<feature type="compositionally biased region" description="Polar residues" evidence="1">
    <location>
        <begin position="1"/>
        <end position="17"/>
    </location>
</feature>
<feature type="compositionally biased region" description="Low complexity" evidence="1">
    <location>
        <begin position="95"/>
        <end position="115"/>
    </location>
</feature>
<keyword evidence="3" id="KW-1185">Reference proteome</keyword>